<proteinExistence type="predicted"/>
<comment type="caution">
    <text evidence="1">The sequence shown here is derived from an EMBL/GenBank/DDBJ whole genome shotgun (WGS) entry which is preliminary data.</text>
</comment>
<protein>
    <submittedName>
        <fullName evidence="1">RNA 2'-phosphotransferase</fullName>
    </submittedName>
</protein>
<dbReference type="EMBL" id="QYBA01000164">
    <property type="protein sequence ID" value="TKY91601.1"/>
    <property type="molecule type" value="Genomic_DNA"/>
</dbReference>
<organism evidence="1 2">
    <name type="scientific">Candidatus Methanomarinus sp</name>
    <dbReference type="NCBI Taxonomy" id="3386244"/>
    <lineage>
        <taxon>Archaea</taxon>
        <taxon>Methanobacteriati</taxon>
        <taxon>Methanobacteriota</taxon>
        <taxon>Stenosarchaea group</taxon>
        <taxon>Methanomicrobia</taxon>
        <taxon>Methanosarcinales</taxon>
        <taxon>ANME-2 cluster</taxon>
        <taxon>Candidatus Methanocomedenaceae</taxon>
        <taxon>Candidatus Methanomarinus</taxon>
    </lineage>
</organism>
<name>A0AC61SA52_9EURY</name>
<reference evidence="1" key="1">
    <citation type="submission" date="2018-09" db="EMBL/GenBank/DDBJ databases">
        <title>A genomic encyclopedia of anaerobic methanotrophic archaea.</title>
        <authorList>
            <person name="Skennerton C.T."/>
            <person name="Chadwick G.L."/>
            <person name="Laso-Perez R."/>
            <person name="Leu A.O."/>
            <person name="Speth D.R."/>
            <person name="Yu H."/>
            <person name="Morgan-Lang C."/>
            <person name="Hatzenpichler R."/>
            <person name="Goudeau D."/>
            <person name="Malmstrom R."/>
            <person name="Woyke T."/>
            <person name="Hallam S."/>
            <person name="Tyson G.W."/>
            <person name="Wegener G."/>
            <person name="Boetius A."/>
            <person name="Orphan V.J."/>
        </authorList>
    </citation>
    <scope>NUCLEOTIDE SEQUENCE</scope>
    <source>
        <strain evidence="1">CONS3730D10UFb2</strain>
    </source>
</reference>
<sequence>MIRKCPNHGYFRGEVCKCGETGKYIMNTERTERMGRFLSGALRHFPDDLGLTMNKYGWVDFEVLLDVMKSRYPWASALNIKALVESDEKRRYQINNNDIRARYGHSINVDLDFVDNDLEILYYGASQEEADIIKETGIRPIRQRYIHLSTSYEKAIEAAGYHSDNPVIFKLDAFDAMDGGVKMMIANEFIVLSEEVPPEFLEIIDKNKSLE</sequence>
<evidence type="ECO:0000313" key="2">
    <source>
        <dbReference type="Proteomes" id="UP000315423"/>
    </source>
</evidence>
<accession>A0AC61SA52</accession>
<evidence type="ECO:0000313" key="1">
    <source>
        <dbReference type="EMBL" id="TKY91601.1"/>
    </source>
</evidence>
<gene>
    <name evidence="1" type="ORF">C5S46_05005</name>
</gene>
<dbReference type="Proteomes" id="UP000315423">
    <property type="component" value="Unassembled WGS sequence"/>
</dbReference>